<dbReference type="EMBL" id="BMZN01000006">
    <property type="protein sequence ID" value="GHC58384.1"/>
    <property type="molecule type" value="Genomic_DNA"/>
</dbReference>
<accession>A0A8H9INB9</accession>
<organism evidence="2 3">
    <name type="scientific">Alcaligenes pakistanensis</name>
    <dbReference type="NCBI Taxonomy" id="1482717"/>
    <lineage>
        <taxon>Bacteria</taxon>
        <taxon>Pseudomonadati</taxon>
        <taxon>Pseudomonadota</taxon>
        <taxon>Betaproteobacteria</taxon>
        <taxon>Burkholderiales</taxon>
        <taxon>Alcaligenaceae</taxon>
        <taxon>Alcaligenes</taxon>
    </lineage>
</organism>
<evidence type="ECO:0000256" key="1">
    <source>
        <dbReference type="SAM" id="SignalP"/>
    </source>
</evidence>
<protein>
    <recommendedName>
        <fullName evidence="4">Lipoprotein</fullName>
    </recommendedName>
</protein>
<dbReference type="PROSITE" id="PS51257">
    <property type="entry name" value="PROKAR_LIPOPROTEIN"/>
    <property type="match status" value="1"/>
</dbReference>
<evidence type="ECO:0000313" key="3">
    <source>
        <dbReference type="Proteomes" id="UP000608923"/>
    </source>
</evidence>
<name>A0A8H9INB9_9BURK</name>
<gene>
    <name evidence="2" type="ORF">GCM10010096_34330</name>
</gene>
<dbReference type="Proteomes" id="UP000608923">
    <property type="component" value="Unassembled WGS sequence"/>
</dbReference>
<proteinExistence type="predicted"/>
<keyword evidence="1" id="KW-0732">Signal</keyword>
<feature type="signal peptide" evidence="1">
    <location>
        <begin position="1"/>
        <end position="20"/>
    </location>
</feature>
<dbReference type="AlphaFoldDB" id="A0A8H9INB9"/>
<evidence type="ECO:0000313" key="2">
    <source>
        <dbReference type="EMBL" id="GHC58384.1"/>
    </source>
</evidence>
<evidence type="ECO:0008006" key="4">
    <source>
        <dbReference type="Google" id="ProtNLM"/>
    </source>
</evidence>
<reference evidence="3" key="1">
    <citation type="journal article" date="2019" name="Int. J. Syst. Evol. Microbiol.">
        <title>The Global Catalogue of Microorganisms (GCM) 10K type strain sequencing project: providing services to taxonomists for standard genome sequencing and annotation.</title>
        <authorList>
            <consortium name="The Broad Institute Genomics Platform"/>
            <consortium name="The Broad Institute Genome Sequencing Center for Infectious Disease"/>
            <person name="Wu L."/>
            <person name="Ma J."/>
        </authorList>
    </citation>
    <scope>NUCLEOTIDE SEQUENCE [LARGE SCALE GENOMIC DNA]</scope>
    <source>
        <strain evidence="3">KCTC 42083</strain>
    </source>
</reference>
<dbReference type="RefSeq" id="WP_189393899.1">
    <property type="nucleotide sequence ID" value="NZ_BMZN01000006.1"/>
</dbReference>
<feature type="chain" id="PRO_5034243336" description="Lipoprotein" evidence="1">
    <location>
        <begin position="21"/>
        <end position="198"/>
    </location>
</feature>
<sequence>MRFVAAICSLLALTACANTAQVSTKLVGIDGLEISKTSDGANILESYTVSSDINEKADLPFCIASNLKYESVFVKGSATGHVGAYSGRYYQTESARTVGGGEVISYSSKDGDKVVATGTTQYNASMIVVRSVKFQLVATKQNGSVKLVFSPIEQAQLDTGVVENRGYFKVGAWDGAHPDKAVEAIQAEAQKIVKCLRE</sequence>
<comment type="caution">
    <text evidence="2">The sequence shown here is derived from an EMBL/GenBank/DDBJ whole genome shotgun (WGS) entry which is preliminary data.</text>
</comment>
<keyword evidence="3" id="KW-1185">Reference proteome</keyword>